<dbReference type="PANTHER" id="PTHR45705">
    <property type="entry name" value="FI20236P1"/>
    <property type="match status" value="1"/>
</dbReference>
<feature type="compositionally biased region" description="Low complexity" evidence="2">
    <location>
        <begin position="299"/>
        <end position="310"/>
    </location>
</feature>
<dbReference type="InterPro" id="IPR015940">
    <property type="entry name" value="UBA"/>
</dbReference>
<dbReference type="EMBL" id="JBFCZG010000003">
    <property type="protein sequence ID" value="KAL3424542.1"/>
    <property type="molecule type" value="Genomic_DNA"/>
</dbReference>
<feature type="region of interest" description="Disordered" evidence="2">
    <location>
        <begin position="123"/>
        <end position="213"/>
    </location>
</feature>
<dbReference type="Gene3D" id="1.10.220.150">
    <property type="entry name" value="Arf GTPase activating protein"/>
    <property type="match status" value="1"/>
</dbReference>
<feature type="compositionally biased region" description="Polar residues" evidence="2">
    <location>
        <begin position="160"/>
        <end position="171"/>
    </location>
</feature>
<dbReference type="InterPro" id="IPR009060">
    <property type="entry name" value="UBA-like_sf"/>
</dbReference>
<evidence type="ECO:0000313" key="5">
    <source>
        <dbReference type="EMBL" id="KAL3424542.1"/>
    </source>
</evidence>
<dbReference type="InterPro" id="IPR001164">
    <property type="entry name" value="ArfGAP_dom"/>
</dbReference>
<dbReference type="PANTHER" id="PTHR45705:SF7">
    <property type="entry name" value="ACTIVATING PROTEIN FOR ARF, PUTATIVE (AFU_ORTHOLOGUE AFUA_4G09120)-RELATED"/>
    <property type="match status" value="1"/>
</dbReference>
<reference evidence="5 6" key="1">
    <citation type="submission" date="2024-06" db="EMBL/GenBank/DDBJ databases">
        <title>Complete genome of Phlyctema vagabunda strain 19-DSS-EL-015.</title>
        <authorList>
            <person name="Fiorenzani C."/>
        </authorList>
    </citation>
    <scope>NUCLEOTIDE SEQUENCE [LARGE SCALE GENOMIC DNA]</scope>
    <source>
        <strain evidence="5 6">19-DSS-EL-015</strain>
    </source>
</reference>
<dbReference type="PROSITE" id="PS50115">
    <property type="entry name" value="ARFGAP"/>
    <property type="match status" value="1"/>
</dbReference>
<dbReference type="SUPFAM" id="SSF46934">
    <property type="entry name" value="UBA-like"/>
    <property type="match status" value="1"/>
</dbReference>
<proteinExistence type="predicted"/>
<dbReference type="SMART" id="SM00105">
    <property type="entry name" value="ArfGap"/>
    <property type="match status" value="1"/>
</dbReference>
<feature type="region of interest" description="Disordered" evidence="2">
    <location>
        <begin position="433"/>
        <end position="457"/>
    </location>
</feature>
<dbReference type="Proteomes" id="UP001629113">
    <property type="component" value="Unassembled WGS sequence"/>
</dbReference>
<dbReference type="CDD" id="cd08204">
    <property type="entry name" value="ArfGap"/>
    <property type="match status" value="1"/>
</dbReference>
<feature type="compositionally biased region" description="Polar residues" evidence="2">
    <location>
        <begin position="445"/>
        <end position="457"/>
    </location>
</feature>
<feature type="compositionally biased region" description="Polar residues" evidence="2">
    <location>
        <begin position="123"/>
        <end position="140"/>
    </location>
</feature>
<feature type="region of interest" description="Disordered" evidence="2">
    <location>
        <begin position="472"/>
        <end position="561"/>
    </location>
</feature>
<dbReference type="Pfam" id="PF01412">
    <property type="entry name" value="ArfGap"/>
    <property type="match status" value="1"/>
</dbReference>
<organism evidence="5 6">
    <name type="scientific">Phlyctema vagabunda</name>
    <dbReference type="NCBI Taxonomy" id="108571"/>
    <lineage>
        <taxon>Eukaryota</taxon>
        <taxon>Fungi</taxon>
        <taxon>Dikarya</taxon>
        <taxon>Ascomycota</taxon>
        <taxon>Pezizomycotina</taxon>
        <taxon>Leotiomycetes</taxon>
        <taxon>Helotiales</taxon>
        <taxon>Dermateaceae</taxon>
        <taxon>Phlyctema</taxon>
    </lineage>
</organism>
<feature type="domain" description="UBA" evidence="3">
    <location>
        <begin position="211"/>
        <end position="255"/>
    </location>
</feature>
<evidence type="ECO:0000256" key="2">
    <source>
        <dbReference type="SAM" id="MobiDB-lite"/>
    </source>
</evidence>
<feature type="region of interest" description="Disordered" evidence="2">
    <location>
        <begin position="668"/>
        <end position="694"/>
    </location>
</feature>
<feature type="domain" description="Arf-GAP" evidence="4">
    <location>
        <begin position="11"/>
        <end position="122"/>
    </location>
</feature>
<evidence type="ECO:0000313" key="6">
    <source>
        <dbReference type="Proteomes" id="UP001629113"/>
    </source>
</evidence>
<name>A0ABR4PMI8_9HELO</name>
<feature type="compositionally biased region" description="Low complexity" evidence="2">
    <location>
        <begin position="433"/>
        <end position="444"/>
    </location>
</feature>
<evidence type="ECO:0000259" key="4">
    <source>
        <dbReference type="PROSITE" id="PS50115"/>
    </source>
</evidence>
<evidence type="ECO:0000259" key="3">
    <source>
        <dbReference type="PROSITE" id="PS50030"/>
    </source>
</evidence>
<comment type="caution">
    <text evidence="5">The sequence shown here is derived from an EMBL/GenBank/DDBJ whole genome shotgun (WGS) entry which is preliminary data.</text>
</comment>
<feature type="compositionally biased region" description="Polar residues" evidence="2">
    <location>
        <begin position="270"/>
        <end position="279"/>
    </location>
</feature>
<protein>
    <submittedName>
        <fullName evidence="5">UBA/TS-N domain-containing protein</fullName>
    </submittedName>
</protein>
<keyword evidence="6" id="KW-1185">Reference proteome</keyword>
<dbReference type="SUPFAM" id="SSF57863">
    <property type="entry name" value="ArfGap/RecO-like zinc finger"/>
    <property type="match status" value="1"/>
</dbReference>
<feature type="compositionally biased region" description="Low complexity" evidence="2">
    <location>
        <begin position="472"/>
        <end position="550"/>
    </location>
</feature>
<accession>A0ABR4PMI8</accession>
<keyword evidence="1" id="KW-0863">Zinc-finger</keyword>
<feature type="region of interest" description="Disordered" evidence="2">
    <location>
        <begin position="268"/>
        <end position="356"/>
    </location>
</feature>
<keyword evidence="1" id="KW-0862">Zinc</keyword>
<sequence>MSSKRQQARNERVLQDLVKTVPGNSVCADCQARNPGWASWSLGIFLCMRCAALHRKLGTHITKVKSLSMDSWSTDQVENMKRVGNTASNKVYNPKNTRPPIPIDADEADSAMERFIRQKYQEAANSYAPTPIRHNTGSTTSDDHPPPLPPKTGARFGFRSASSIFPLSSKASKARREAEATANIESRGRDQSPSSPRNKPSRVFGTSVGSEVPEDLDTKLSKLRDMGFRDEARNLAVLKGLGGNMEKTIETLVRLSGTIGGSTVTIGKSADTSDSTSRAKSPISLGAGLSINRAKDTMSPPRSARSATSSNPFDMLDAVPAQPQSTQSTGALGPQSQQNPYQAPATSNPFGIMPSQSQYGLNQAFQNMSVQSTQPLFPNHTGGFPAQQQTNLPYQQTMTPPVPSIPQQYHSPVIYENQGQQSGQQNYNPFMQQMQQHQQQQHQQPVPSLNTNFQSNPYATQLHSPAAQYYQSPLSQSPQVQAPSQAAYYDTGHQQPQQAAQSQANPFFQNSQPQQAPQQGYGYQQAQQSQQLQQPAPSQQQPQYDQFRQQTSPGVVQPTLRPDKRSILDLYNYPQLAPVPPQQPDQNSQPAQQQIFNPSAPAAMQPQQQANAFSNTLATHMAGSRNPFGGGMNGGATPTPMGSEALGGGVNPFPPKNVRHVSQESISVDSGGWMNGNGRHSPDAFAGLSARSMR</sequence>
<dbReference type="Gene3D" id="1.10.8.10">
    <property type="entry name" value="DNA helicase RuvA subunit, C-terminal domain"/>
    <property type="match status" value="1"/>
</dbReference>
<dbReference type="InterPro" id="IPR037278">
    <property type="entry name" value="ARFGAP/RecO"/>
</dbReference>
<dbReference type="PROSITE" id="PS50030">
    <property type="entry name" value="UBA"/>
    <property type="match status" value="1"/>
</dbReference>
<dbReference type="PRINTS" id="PR00405">
    <property type="entry name" value="REVINTRACTNG"/>
</dbReference>
<dbReference type="InterPro" id="IPR038508">
    <property type="entry name" value="ArfGAP_dom_sf"/>
</dbReference>
<gene>
    <name evidence="5" type="ORF">PVAG01_03823</name>
</gene>
<dbReference type="InterPro" id="IPR051718">
    <property type="entry name" value="ARF_GTPase-activating"/>
</dbReference>
<evidence type="ECO:0000256" key="1">
    <source>
        <dbReference type="PROSITE-ProRule" id="PRU00288"/>
    </source>
</evidence>
<keyword evidence="1" id="KW-0479">Metal-binding</keyword>
<feature type="compositionally biased region" description="Polar residues" evidence="2">
    <location>
        <begin position="322"/>
        <end position="356"/>
    </location>
</feature>